<evidence type="ECO:0000256" key="3">
    <source>
        <dbReference type="ARBA" id="ARBA00022448"/>
    </source>
</evidence>
<keyword evidence="5 10" id="KW-0812">Transmembrane</keyword>
<dbReference type="InterPro" id="IPR037673">
    <property type="entry name" value="MSC/AndL"/>
</dbReference>
<proteinExistence type="inferred from homology"/>
<sequence>MEVPMLQGFKNFLMRGNVVDLAVAVVIGGAFGQVVNSLVADVLTPLVGALGGVPDFSALKLGPIALGKFINALLNFVVVAAAIYFVVVVPMQAVQRRLKKEEAPAAPPEPPEEVRLLREILEELRKKA</sequence>
<feature type="transmembrane region" description="Helical" evidence="10">
    <location>
        <begin position="69"/>
        <end position="91"/>
    </location>
</feature>
<organism evidence="11 12">
    <name type="scientific">Thermus brockianus</name>
    <dbReference type="NCBI Taxonomy" id="56956"/>
    <lineage>
        <taxon>Bacteria</taxon>
        <taxon>Thermotogati</taxon>
        <taxon>Deinococcota</taxon>
        <taxon>Deinococci</taxon>
        <taxon>Thermales</taxon>
        <taxon>Thermaceae</taxon>
        <taxon>Thermus</taxon>
    </lineage>
</organism>
<gene>
    <name evidence="10" type="primary">mscL</name>
    <name evidence="11" type="ORF">TbrSNM41_12340</name>
</gene>
<dbReference type="EMBL" id="AP025593">
    <property type="protein sequence ID" value="BDG16500.1"/>
    <property type="molecule type" value="Genomic_DNA"/>
</dbReference>
<dbReference type="PANTHER" id="PTHR30266:SF2">
    <property type="entry name" value="LARGE-CONDUCTANCE MECHANOSENSITIVE CHANNEL"/>
    <property type="match status" value="1"/>
</dbReference>
<dbReference type="InterPro" id="IPR001185">
    <property type="entry name" value="MS_channel"/>
</dbReference>
<comment type="subcellular location">
    <subcellularLocation>
        <location evidence="1 10">Cell membrane</location>
        <topology evidence="1 10">Multi-pass membrane protein</topology>
    </subcellularLocation>
</comment>
<keyword evidence="8 10" id="KW-0472">Membrane</keyword>
<keyword evidence="3 10" id="KW-0813">Transport</keyword>
<protein>
    <recommendedName>
        <fullName evidence="10">Large-conductance mechanosensitive channel</fullName>
    </recommendedName>
</protein>
<name>A0ABM7XJK8_THEBO</name>
<dbReference type="Gene3D" id="1.10.1200.120">
    <property type="entry name" value="Large-conductance mechanosensitive channel, MscL, domain 1"/>
    <property type="match status" value="1"/>
</dbReference>
<evidence type="ECO:0000313" key="11">
    <source>
        <dbReference type="EMBL" id="BDG16500.1"/>
    </source>
</evidence>
<evidence type="ECO:0000256" key="4">
    <source>
        <dbReference type="ARBA" id="ARBA00022475"/>
    </source>
</evidence>
<dbReference type="InterPro" id="IPR019823">
    <property type="entry name" value="Mechanosensitive_channel_CS"/>
</dbReference>
<keyword evidence="4 10" id="KW-1003">Cell membrane</keyword>
<keyword evidence="6 10" id="KW-1133">Transmembrane helix</keyword>
<dbReference type="Pfam" id="PF01741">
    <property type="entry name" value="MscL"/>
    <property type="match status" value="1"/>
</dbReference>
<feature type="transmembrane region" description="Helical" evidence="10">
    <location>
        <begin position="12"/>
        <end position="35"/>
    </location>
</feature>
<evidence type="ECO:0000313" key="12">
    <source>
        <dbReference type="Proteomes" id="UP000831120"/>
    </source>
</evidence>
<keyword evidence="12" id="KW-1185">Reference proteome</keyword>
<dbReference type="NCBIfam" id="TIGR00220">
    <property type="entry name" value="mscL"/>
    <property type="match status" value="1"/>
</dbReference>
<evidence type="ECO:0000256" key="10">
    <source>
        <dbReference type="HAMAP-Rule" id="MF_00115"/>
    </source>
</evidence>
<accession>A0ABM7XJK8</accession>
<comment type="function">
    <text evidence="10">Channel that opens in response to stretch forces in the membrane lipid bilayer. May participate in the regulation of osmotic pressure changes within the cell.</text>
</comment>
<dbReference type="InterPro" id="IPR036019">
    <property type="entry name" value="MscL_channel"/>
</dbReference>
<dbReference type="PANTHER" id="PTHR30266">
    <property type="entry name" value="MECHANOSENSITIVE CHANNEL MSCL"/>
    <property type="match status" value="1"/>
</dbReference>
<dbReference type="PROSITE" id="PS01327">
    <property type="entry name" value="MSCL"/>
    <property type="match status" value="1"/>
</dbReference>
<evidence type="ECO:0000256" key="6">
    <source>
        <dbReference type="ARBA" id="ARBA00022989"/>
    </source>
</evidence>
<keyword evidence="9 10" id="KW-0407">Ion channel</keyword>
<evidence type="ECO:0000256" key="5">
    <source>
        <dbReference type="ARBA" id="ARBA00022692"/>
    </source>
</evidence>
<evidence type="ECO:0000256" key="2">
    <source>
        <dbReference type="ARBA" id="ARBA00007254"/>
    </source>
</evidence>
<evidence type="ECO:0000256" key="7">
    <source>
        <dbReference type="ARBA" id="ARBA00023065"/>
    </source>
</evidence>
<dbReference type="PRINTS" id="PR01264">
    <property type="entry name" value="MECHCHANNEL"/>
</dbReference>
<evidence type="ECO:0000256" key="9">
    <source>
        <dbReference type="ARBA" id="ARBA00023303"/>
    </source>
</evidence>
<dbReference type="SUPFAM" id="SSF81330">
    <property type="entry name" value="Gated mechanosensitive channel"/>
    <property type="match status" value="1"/>
</dbReference>
<dbReference type="HAMAP" id="MF_00115">
    <property type="entry name" value="MscL"/>
    <property type="match status" value="1"/>
</dbReference>
<comment type="subunit">
    <text evidence="10">Homopentamer.</text>
</comment>
<evidence type="ECO:0000256" key="1">
    <source>
        <dbReference type="ARBA" id="ARBA00004651"/>
    </source>
</evidence>
<comment type="similarity">
    <text evidence="2 10">Belongs to the MscL family.</text>
</comment>
<dbReference type="Proteomes" id="UP000831120">
    <property type="component" value="Chromosome"/>
</dbReference>
<keyword evidence="7 10" id="KW-0406">Ion transport</keyword>
<evidence type="ECO:0000256" key="8">
    <source>
        <dbReference type="ARBA" id="ARBA00023136"/>
    </source>
</evidence>
<reference evidence="11 12" key="1">
    <citation type="journal article" date="2022" name="Microbiol. Resour. Announc.">
        <title>Complete Genome Sequences of Thermus Strains Isolated from Senami Hot Spring in Japan.</title>
        <authorList>
            <person name="Miyazaki K."/>
        </authorList>
    </citation>
    <scope>NUCLEOTIDE SEQUENCE [LARGE SCALE GENOMIC DNA]</scope>
    <source>
        <strain evidence="11 12">SNM4-1</strain>
    </source>
</reference>